<dbReference type="AlphaFoldDB" id="A0A5C3QXB1"/>
<dbReference type="PIRSF" id="PIRSF000779">
    <property type="entry name" value="RNA_pol_Rpb8"/>
    <property type="match status" value="1"/>
</dbReference>
<feature type="region of interest" description="Disordered" evidence="5">
    <location>
        <begin position="72"/>
        <end position="93"/>
    </location>
</feature>
<dbReference type="Gene3D" id="2.40.50.140">
    <property type="entry name" value="Nucleic acid-binding proteins"/>
    <property type="match status" value="1"/>
</dbReference>
<dbReference type="SUPFAM" id="SSF50249">
    <property type="entry name" value="Nucleic acid-binding proteins"/>
    <property type="match status" value="1"/>
</dbReference>
<dbReference type="Proteomes" id="UP000305067">
    <property type="component" value="Unassembled WGS sequence"/>
</dbReference>
<name>A0A5C3QXB1_9AGAR</name>
<evidence type="ECO:0000256" key="3">
    <source>
        <dbReference type="ARBA" id="ARBA00023242"/>
    </source>
</evidence>
<dbReference type="PANTHER" id="PTHR10917:SF0">
    <property type="entry name" value="DNA-DIRECTED RNA POLYMERASES I, II, AND III SUBUNIT RPABC3"/>
    <property type="match status" value="1"/>
</dbReference>
<reference evidence="6 7" key="1">
    <citation type="journal article" date="2019" name="Nat. Ecol. Evol.">
        <title>Megaphylogeny resolves global patterns of mushroom evolution.</title>
        <authorList>
            <person name="Varga T."/>
            <person name="Krizsan K."/>
            <person name="Foldi C."/>
            <person name="Dima B."/>
            <person name="Sanchez-Garcia M."/>
            <person name="Sanchez-Ramirez S."/>
            <person name="Szollosi G.J."/>
            <person name="Szarkandi J.G."/>
            <person name="Papp V."/>
            <person name="Albert L."/>
            <person name="Andreopoulos W."/>
            <person name="Angelini C."/>
            <person name="Antonin V."/>
            <person name="Barry K.W."/>
            <person name="Bougher N.L."/>
            <person name="Buchanan P."/>
            <person name="Buyck B."/>
            <person name="Bense V."/>
            <person name="Catcheside P."/>
            <person name="Chovatia M."/>
            <person name="Cooper J."/>
            <person name="Damon W."/>
            <person name="Desjardin D."/>
            <person name="Finy P."/>
            <person name="Geml J."/>
            <person name="Haridas S."/>
            <person name="Hughes K."/>
            <person name="Justo A."/>
            <person name="Karasinski D."/>
            <person name="Kautmanova I."/>
            <person name="Kiss B."/>
            <person name="Kocsube S."/>
            <person name="Kotiranta H."/>
            <person name="LaButti K.M."/>
            <person name="Lechner B.E."/>
            <person name="Liimatainen K."/>
            <person name="Lipzen A."/>
            <person name="Lukacs Z."/>
            <person name="Mihaltcheva S."/>
            <person name="Morgado L.N."/>
            <person name="Niskanen T."/>
            <person name="Noordeloos M.E."/>
            <person name="Ohm R.A."/>
            <person name="Ortiz-Santana B."/>
            <person name="Ovrebo C."/>
            <person name="Racz N."/>
            <person name="Riley R."/>
            <person name="Savchenko A."/>
            <person name="Shiryaev A."/>
            <person name="Soop K."/>
            <person name="Spirin V."/>
            <person name="Szebenyi C."/>
            <person name="Tomsovsky M."/>
            <person name="Tulloss R.E."/>
            <person name="Uehling J."/>
            <person name="Grigoriev I.V."/>
            <person name="Vagvolgyi C."/>
            <person name="Papp T."/>
            <person name="Martin F.M."/>
            <person name="Miettinen O."/>
            <person name="Hibbett D.S."/>
            <person name="Nagy L.G."/>
        </authorList>
    </citation>
    <scope>NUCLEOTIDE SEQUENCE [LARGE SCALE GENOMIC DNA]</scope>
    <source>
        <strain evidence="6 7">CBS 309.79</strain>
    </source>
</reference>
<dbReference type="EMBL" id="ML178815">
    <property type="protein sequence ID" value="TFL06636.1"/>
    <property type="molecule type" value="Genomic_DNA"/>
</dbReference>
<evidence type="ECO:0000256" key="2">
    <source>
        <dbReference type="ARBA" id="ARBA00008912"/>
    </source>
</evidence>
<dbReference type="FunFam" id="2.40.50.140:FF:000191">
    <property type="entry name" value="DNA-directed RNA polymerases I, II, and III subunit RPABC3"/>
    <property type="match status" value="1"/>
</dbReference>
<proteinExistence type="inferred from homology"/>
<dbReference type="GO" id="GO:0006351">
    <property type="term" value="P:DNA-templated transcription"/>
    <property type="evidence" value="ECO:0007669"/>
    <property type="project" value="UniProtKB-UniRule"/>
</dbReference>
<dbReference type="SMART" id="SM00658">
    <property type="entry name" value="RPOL8c"/>
    <property type="match status" value="1"/>
</dbReference>
<dbReference type="GO" id="GO:0005736">
    <property type="term" value="C:RNA polymerase I complex"/>
    <property type="evidence" value="ECO:0007669"/>
    <property type="project" value="TreeGrafter"/>
</dbReference>
<comment type="similarity">
    <text evidence="2 4">Belongs to the eukaryotic RPB8 RNA polymerase subunit family.</text>
</comment>
<evidence type="ECO:0000256" key="5">
    <source>
        <dbReference type="SAM" id="MobiDB-lite"/>
    </source>
</evidence>
<keyword evidence="3 4" id="KW-0539">Nucleus</keyword>
<accession>A0A5C3QXB1</accession>
<feature type="compositionally biased region" description="Basic and acidic residues" evidence="5">
    <location>
        <begin position="83"/>
        <end position="93"/>
    </location>
</feature>
<dbReference type="GO" id="GO:0005665">
    <property type="term" value="C:RNA polymerase II, core complex"/>
    <property type="evidence" value="ECO:0007669"/>
    <property type="project" value="UniProtKB-UniRule"/>
</dbReference>
<dbReference type="GO" id="GO:0005666">
    <property type="term" value="C:RNA polymerase III complex"/>
    <property type="evidence" value="ECO:0007669"/>
    <property type="project" value="TreeGrafter"/>
</dbReference>
<dbReference type="STRING" id="1884261.A0A5C3QXB1"/>
<keyword evidence="7" id="KW-1185">Reference proteome</keyword>
<organism evidence="6 7">
    <name type="scientific">Pterulicium gracile</name>
    <dbReference type="NCBI Taxonomy" id="1884261"/>
    <lineage>
        <taxon>Eukaryota</taxon>
        <taxon>Fungi</taxon>
        <taxon>Dikarya</taxon>
        <taxon>Basidiomycota</taxon>
        <taxon>Agaricomycotina</taxon>
        <taxon>Agaricomycetes</taxon>
        <taxon>Agaricomycetidae</taxon>
        <taxon>Agaricales</taxon>
        <taxon>Pleurotineae</taxon>
        <taxon>Pterulaceae</taxon>
        <taxon>Pterulicium</taxon>
    </lineage>
</organism>
<comment type="subcellular location">
    <subcellularLocation>
        <location evidence="1">Nucleus</location>
    </subcellularLocation>
</comment>
<dbReference type="GO" id="GO:0003899">
    <property type="term" value="F:DNA-directed RNA polymerase activity"/>
    <property type="evidence" value="ECO:0007669"/>
    <property type="project" value="UniProtKB-UniRule"/>
</dbReference>
<evidence type="ECO:0000313" key="6">
    <source>
        <dbReference type="EMBL" id="TFL06636.1"/>
    </source>
</evidence>
<dbReference type="Pfam" id="PF03870">
    <property type="entry name" value="RNA_pol_Rpb8"/>
    <property type="match status" value="1"/>
</dbReference>
<evidence type="ECO:0000313" key="7">
    <source>
        <dbReference type="Proteomes" id="UP000305067"/>
    </source>
</evidence>
<evidence type="ECO:0000256" key="1">
    <source>
        <dbReference type="ARBA" id="ARBA00004123"/>
    </source>
</evidence>
<sequence>MSSGAKHSVFEDIFAIEDIDKGGKKFDRVSRFQAHSQNLDMDLTLDYNIELYPLRVGDRVSLVLATSLAKAGDGNTGDDGDDKDNAWRPDGKGKRGVEEDYDYVMHGKIYKFDGGTTSEVVTVYASFGGLLMSLTGSFRHMSNIILGDPVYLLLRK</sequence>
<dbReference type="InterPro" id="IPR012340">
    <property type="entry name" value="NA-bd_OB-fold"/>
</dbReference>
<gene>
    <name evidence="6" type="ORF">BDV98DRAFT_559745</name>
</gene>
<comment type="function">
    <text evidence="4">DNA-dependent RNA polymerase catalyzes the transcription of DNA into RNA using the four ribonucleoside triphosphates as substrates. Common component of RNA polymerases I, II and III which synthesize ribosomal RNA precursors, mRNA precursors and many functional non-coding RNAs, and small RNAs, such as 5S rRNA and tRNAs, respectively.</text>
</comment>
<protein>
    <recommendedName>
        <fullName evidence="4">DNA-directed RNA polymerases I, II, and III subunit RPABC3</fullName>
    </recommendedName>
</protein>
<dbReference type="InterPro" id="IPR005570">
    <property type="entry name" value="RPABC3"/>
</dbReference>
<evidence type="ECO:0000256" key="4">
    <source>
        <dbReference type="PIRNR" id="PIRNR000779"/>
    </source>
</evidence>
<dbReference type="OrthoDB" id="20018at2759"/>
<dbReference type="PANTHER" id="PTHR10917">
    <property type="entry name" value="DNA-DIRECTED RNA POLYMERASES I, II, AND III SUBUNIT RPABC3"/>
    <property type="match status" value="1"/>
</dbReference>